<organism evidence="2 3">
    <name type="scientific">Mesobaculum littorinae</name>
    <dbReference type="NCBI Taxonomy" id="2486419"/>
    <lineage>
        <taxon>Bacteria</taxon>
        <taxon>Pseudomonadati</taxon>
        <taxon>Pseudomonadota</taxon>
        <taxon>Alphaproteobacteria</taxon>
        <taxon>Rhodobacterales</taxon>
        <taxon>Roseobacteraceae</taxon>
        <taxon>Mesobaculum</taxon>
    </lineage>
</organism>
<keyword evidence="3" id="KW-1185">Reference proteome</keyword>
<proteinExistence type="predicted"/>
<dbReference type="OrthoDB" id="9796561at2"/>
<dbReference type="InterPro" id="IPR013332">
    <property type="entry name" value="KPR_N"/>
</dbReference>
<gene>
    <name evidence="2" type="ORF">EKE94_15510</name>
</gene>
<protein>
    <submittedName>
        <fullName evidence="2">Ketopantoate reductase family protein</fullName>
    </submittedName>
</protein>
<dbReference type="Proteomes" id="UP000285908">
    <property type="component" value="Unassembled WGS sequence"/>
</dbReference>
<evidence type="ECO:0000313" key="3">
    <source>
        <dbReference type="Proteomes" id="UP000285908"/>
    </source>
</evidence>
<comment type="caution">
    <text evidence="2">The sequence shown here is derived from an EMBL/GenBank/DDBJ whole genome shotgun (WGS) entry which is preliminary data.</text>
</comment>
<dbReference type="RefSeq" id="WP_127907543.1">
    <property type="nucleotide sequence ID" value="NZ_RQXX01000006.1"/>
</dbReference>
<dbReference type="Gene3D" id="1.10.1040.10">
    <property type="entry name" value="N-(1-d-carboxylethyl)-l-norvaline Dehydrogenase, domain 2"/>
    <property type="match status" value="1"/>
</dbReference>
<dbReference type="Pfam" id="PF02558">
    <property type="entry name" value="ApbA"/>
    <property type="match status" value="1"/>
</dbReference>
<evidence type="ECO:0000313" key="2">
    <source>
        <dbReference type="EMBL" id="RVV97067.1"/>
    </source>
</evidence>
<reference evidence="2 3" key="1">
    <citation type="submission" date="2018-11" db="EMBL/GenBank/DDBJ databases">
        <title>Mesobaculum littorinae gen. nov., sp. nov., isolated from Littorina scabra that represents a novel genus of the order Rhodobacteraceae.</title>
        <authorList>
            <person name="Li F."/>
        </authorList>
    </citation>
    <scope>NUCLEOTIDE SEQUENCE [LARGE SCALE GENOMIC DNA]</scope>
    <source>
        <strain evidence="2 3">M0103</strain>
    </source>
</reference>
<accession>A0A438AEG4</accession>
<feature type="domain" description="Ketopantoate reductase N-terminal" evidence="1">
    <location>
        <begin position="3"/>
        <end position="140"/>
    </location>
</feature>
<dbReference type="Gene3D" id="3.40.50.720">
    <property type="entry name" value="NAD(P)-binding Rossmann-like Domain"/>
    <property type="match status" value="1"/>
</dbReference>
<name>A0A438AEG4_9RHOB</name>
<dbReference type="InterPro" id="IPR036291">
    <property type="entry name" value="NAD(P)-bd_dom_sf"/>
</dbReference>
<dbReference type="InterPro" id="IPR013328">
    <property type="entry name" value="6PGD_dom2"/>
</dbReference>
<evidence type="ECO:0000259" key="1">
    <source>
        <dbReference type="Pfam" id="PF02558"/>
    </source>
</evidence>
<dbReference type="AlphaFoldDB" id="A0A438AEG4"/>
<dbReference type="SUPFAM" id="SSF51735">
    <property type="entry name" value="NAD(P)-binding Rossmann-fold domains"/>
    <property type="match status" value="1"/>
</dbReference>
<dbReference type="EMBL" id="RQXX01000006">
    <property type="protein sequence ID" value="RVV97067.1"/>
    <property type="molecule type" value="Genomic_DNA"/>
</dbReference>
<sequence>MRIIIYGTGAVGGTIAGLLADAGHEVIGISRGAQLAAIRDGGLKVRTVAGARDTQFEVVEGPDDIDYRPDDAICLTMKGQDCEPALAALRRAGVTEQPIFCFQNGVENERRVLRRFANVHGVTVMMPCDFIIPGEVAVFGTPCPGMFDIGLYTGGHDAADAALVAALNDAGFAAFTADDVMASKYGKLLMNLGNIVEAALGPDDTDDIRAALKAEGQSAMQAAGIAWQDVGLSDPRRKDRMQIGEIPGVTRVGSSSTQSLARATGSIETEFLNGEIELLGRLHGVPTPGNAWFTALATRILRDGLAAGSVPVADARAALGL</sequence>